<reference evidence="1 2" key="1">
    <citation type="submission" date="2015-07" db="EMBL/GenBank/DDBJ databases">
        <title>Draft genome of Achromobacter spanius.</title>
        <authorList>
            <person name="Wang X."/>
        </authorList>
    </citation>
    <scope>NUCLEOTIDE SEQUENCE [LARGE SCALE GENOMIC DNA]</scope>
    <source>
        <strain evidence="1 2">CGMCC9173</strain>
    </source>
</reference>
<dbReference type="Proteomes" id="UP000037511">
    <property type="component" value="Unassembled WGS sequence"/>
</dbReference>
<proteinExistence type="predicted"/>
<comment type="caution">
    <text evidence="1">The sequence shown here is derived from an EMBL/GenBank/DDBJ whole genome shotgun (WGS) entry which is preliminary data.</text>
</comment>
<evidence type="ECO:0000313" key="2">
    <source>
        <dbReference type="Proteomes" id="UP000037511"/>
    </source>
</evidence>
<gene>
    <name evidence="1" type="ORF">AFM18_24705</name>
</gene>
<dbReference type="AlphaFoldDB" id="A0AAW3HX56"/>
<dbReference type="EMBL" id="LGVG01000045">
    <property type="protein sequence ID" value="KNE24620.1"/>
    <property type="molecule type" value="Genomic_DNA"/>
</dbReference>
<evidence type="ECO:0000313" key="1">
    <source>
        <dbReference type="EMBL" id="KNE24620.1"/>
    </source>
</evidence>
<sequence>MLGQQILIFTKRQFDFHAQKLDAFAQQQGGLMYGGGYGYKLLLHPRFHRQHRVGHRALQLANGFLDGAA</sequence>
<accession>A0AAW3HX56</accession>
<name>A0AAW3HX56_9BURK</name>
<protein>
    <submittedName>
        <fullName evidence="1">Uncharacterized protein</fullName>
    </submittedName>
</protein>
<organism evidence="1 2">
    <name type="scientific">Achromobacter spanius</name>
    <dbReference type="NCBI Taxonomy" id="217203"/>
    <lineage>
        <taxon>Bacteria</taxon>
        <taxon>Pseudomonadati</taxon>
        <taxon>Pseudomonadota</taxon>
        <taxon>Betaproteobacteria</taxon>
        <taxon>Burkholderiales</taxon>
        <taxon>Alcaligenaceae</taxon>
        <taxon>Achromobacter</taxon>
    </lineage>
</organism>